<accession>A0A7W9Q9J4</accession>
<dbReference type="RefSeq" id="WP_184572531.1">
    <property type="nucleotide sequence ID" value="NZ_JACHJL010000006.1"/>
</dbReference>
<dbReference type="InterPro" id="IPR013783">
    <property type="entry name" value="Ig-like_fold"/>
</dbReference>
<keyword evidence="3" id="KW-1185">Reference proteome</keyword>
<reference evidence="2 3" key="1">
    <citation type="submission" date="2020-08" db="EMBL/GenBank/DDBJ databases">
        <title>Genomic Encyclopedia of Type Strains, Phase III (KMG-III): the genomes of soil and plant-associated and newly described type strains.</title>
        <authorList>
            <person name="Whitman W."/>
        </authorList>
    </citation>
    <scope>NUCLEOTIDE SEQUENCE [LARGE SCALE GENOMIC DNA]</scope>
    <source>
        <strain evidence="2 3">CECT 8305</strain>
    </source>
</reference>
<gene>
    <name evidence="2" type="ORF">FHS42_002943</name>
</gene>
<dbReference type="PRINTS" id="PR01217">
    <property type="entry name" value="PRICHEXTENSN"/>
</dbReference>
<evidence type="ECO:0008006" key="4">
    <source>
        <dbReference type="Google" id="ProtNLM"/>
    </source>
</evidence>
<evidence type="ECO:0000256" key="1">
    <source>
        <dbReference type="SAM" id="MobiDB-lite"/>
    </source>
</evidence>
<dbReference type="Gene3D" id="2.60.40.10">
    <property type="entry name" value="Immunoglobulins"/>
    <property type="match status" value="1"/>
</dbReference>
<dbReference type="EMBL" id="JACHJL010000006">
    <property type="protein sequence ID" value="MBB5935874.1"/>
    <property type="molecule type" value="Genomic_DNA"/>
</dbReference>
<dbReference type="SUPFAM" id="SSF49373">
    <property type="entry name" value="Invasin/intimin cell-adhesion fragments"/>
    <property type="match status" value="1"/>
</dbReference>
<protein>
    <recommendedName>
        <fullName evidence="4">Big-1 domain-containing protein</fullName>
    </recommendedName>
</protein>
<dbReference type="InterPro" id="IPR008964">
    <property type="entry name" value="Invasin/intimin_cell_adhesion"/>
</dbReference>
<feature type="compositionally biased region" description="Pro residues" evidence="1">
    <location>
        <begin position="1"/>
        <end position="64"/>
    </location>
</feature>
<feature type="region of interest" description="Disordered" evidence="1">
    <location>
        <begin position="1"/>
        <end position="72"/>
    </location>
</feature>
<name>A0A7W9Q9J4_9ACTN</name>
<dbReference type="GO" id="GO:0005975">
    <property type="term" value="P:carbohydrate metabolic process"/>
    <property type="evidence" value="ECO:0007669"/>
    <property type="project" value="UniProtKB-ARBA"/>
</dbReference>
<evidence type="ECO:0000313" key="3">
    <source>
        <dbReference type="Proteomes" id="UP000588098"/>
    </source>
</evidence>
<proteinExistence type="predicted"/>
<organism evidence="2 3">
    <name type="scientific">Streptomyces zagrosensis</name>
    <dbReference type="NCBI Taxonomy" id="1042984"/>
    <lineage>
        <taxon>Bacteria</taxon>
        <taxon>Bacillati</taxon>
        <taxon>Actinomycetota</taxon>
        <taxon>Actinomycetes</taxon>
        <taxon>Kitasatosporales</taxon>
        <taxon>Streptomycetaceae</taxon>
        <taxon>Streptomyces</taxon>
    </lineage>
</organism>
<dbReference type="Proteomes" id="UP000588098">
    <property type="component" value="Unassembled WGS sequence"/>
</dbReference>
<sequence length="177" mass="19068">MSQPPPGYYQQPAPPAYYPPPQPPPPPGYYQPQPPPPPGYYPQQQPPPPVYYYPPQQPAPPVDPDAPRIKRPAFLEANTVKGSALQGKARAKVEATLLDEDGQGIPGQLIHFYVATGGQELGSARTNDQGKATFDTGAQISDPQLWATAALSGYVAEFKGTRTYYSTEAKGSFNVGL</sequence>
<dbReference type="AlphaFoldDB" id="A0A7W9Q9J4"/>
<comment type="caution">
    <text evidence="2">The sequence shown here is derived from an EMBL/GenBank/DDBJ whole genome shotgun (WGS) entry which is preliminary data.</text>
</comment>
<evidence type="ECO:0000313" key="2">
    <source>
        <dbReference type="EMBL" id="MBB5935874.1"/>
    </source>
</evidence>